<dbReference type="HOGENOM" id="CLU_2669315_0_0_7"/>
<accession>E3FQ63</accession>
<dbReference type="InterPro" id="IPR009091">
    <property type="entry name" value="RCC1/BLIP-II"/>
</dbReference>
<protein>
    <submittedName>
        <fullName evidence="2">Regulator-like protein</fullName>
    </submittedName>
</protein>
<dbReference type="eggNOG" id="COG5184">
    <property type="taxonomic scope" value="Bacteria"/>
</dbReference>
<dbReference type="STRING" id="378806.STAUR_0364"/>
<evidence type="ECO:0000313" key="3">
    <source>
        <dbReference type="Proteomes" id="UP000001351"/>
    </source>
</evidence>
<dbReference type="Gene3D" id="2.130.10.30">
    <property type="entry name" value="Regulator of chromosome condensation 1/beta-lactamase-inhibitor protein II"/>
    <property type="match status" value="1"/>
</dbReference>
<dbReference type="InterPro" id="IPR000408">
    <property type="entry name" value="Reg_chr_condens"/>
</dbReference>
<keyword evidence="3" id="KW-1185">Reference proteome</keyword>
<dbReference type="KEGG" id="sur:STAUR_0364"/>
<evidence type="ECO:0000256" key="1">
    <source>
        <dbReference type="SAM" id="MobiDB-lite"/>
    </source>
</evidence>
<evidence type="ECO:0000313" key="2">
    <source>
        <dbReference type="EMBL" id="ADO68173.1"/>
    </source>
</evidence>
<dbReference type="SUPFAM" id="SSF50985">
    <property type="entry name" value="RCC1/BLIP-II"/>
    <property type="match status" value="1"/>
</dbReference>
<proteinExistence type="predicted"/>
<feature type="region of interest" description="Disordered" evidence="1">
    <location>
        <begin position="54"/>
        <end position="75"/>
    </location>
</feature>
<dbReference type="EMBL" id="CP002271">
    <property type="protein sequence ID" value="ADO68173.1"/>
    <property type="molecule type" value="Genomic_DNA"/>
</dbReference>
<sequence>MLTDVPSQPRALSSPLRVSELKGQAVALAAGDSFTCALTLKGSVWCWGNGTEGQLGTGRKRSSASPVRVRLPCPG</sequence>
<reference evidence="2 3" key="1">
    <citation type="journal article" date="2011" name="Mol. Biol. Evol.">
        <title>Comparative genomic analysis of fruiting body formation in Myxococcales.</title>
        <authorList>
            <person name="Huntley S."/>
            <person name="Hamann N."/>
            <person name="Wegener-Feldbrugge S."/>
            <person name="Treuner-Lange A."/>
            <person name="Kube M."/>
            <person name="Reinhardt R."/>
            <person name="Klages S."/>
            <person name="Muller R."/>
            <person name="Ronning C.M."/>
            <person name="Nierman W.C."/>
            <person name="Sogaard-Andersen L."/>
        </authorList>
    </citation>
    <scope>NUCLEOTIDE SEQUENCE [LARGE SCALE GENOMIC DNA]</scope>
    <source>
        <strain evidence="2 3">DW4/3-1</strain>
    </source>
</reference>
<dbReference type="PROSITE" id="PS50012">
    <property type="entry name" value="RCC1_3"/>
    <property type="match status" value="1"/>
</dbReference>
<dbReference type="AlphaFoldDB" id="E3FQ63"/>
<gene>
    <name evidence="2" type="ordered locus">STAUR_0364</name>
</gene>
<dbReference type="Pfam" id="PF13540">
    <property type="entry name" value="RCC1_2"/>
    <property type="match status" value="1"/>
</dbReference>
<name>E3FQ63_STIAD</name>
<dbReference type="Proteomes" id="UP000001351">
    <property type="component" value="Chromosome"/>
</dbReference>
<organism evidence="2 3">
    <name type="scientific">Stigmatella aurantiaca (strain DW4/3-1)</name>
    <dbReference type="NCBI Taxonomy" id="378806"/>
    <lineage>
        <taxon>Bacteria</taxon>
        <taxon>Pseudomonadati</taxon>
        <taxon>Myxococcota</taxon>
        <taxon>Myxococcia</taxon>
        <taxon>Myxococcales</taxon>
        <taxon>Cystobacterineae</taxon>
        <taxon>Archangiaceae</taxon>
        <taxon>Stigmatella</taxon>
    </lineage>
</organism>